<sequence length="106" mass="12092">MMEFCGSSDVNFNKSFQLFSPWLLPSEISLKALSYQFLQKQLKRAGSTPCPLVSMPFVFGVKLYSFSSWTHGLPVFCCEIAQMLLETVTVALFLCFKCQHFCVISW</sequence>
<evidence type="ECO:0000313" key="2">
    <source>
        <dbReference type="Proteomes" id="UP001482620"/>
    </source>
</evidence>
<gene>
    <name evidence="1" type="ORF">ILYODFUR_033224</name>
</gene>
<keyword evidence="2" id="KW-1185">Reference proteome</keyword>
<dbReference type="Proteomes" id="UP001482620">
    <property type="component" value="Unassembled WGS sequence"/>
</dbReference>
<evidence type="ECO:0000313" key="1">
    <source>
        <dbReference type="EMBL" id="MEQ2230820.1"/>
    </source>
</evidence>
<dbReference type="EMBL" id="JAHRIQ010028766">
    <property type="protein sequence ID" value="MEQ2230820.1"/>
    <property type="molecule type" value="Genomic_DNA"/>
</dbReference>
<accession>A0ABV0TD40</accession>
<comment type="caution">
    <text evidence="1">The sequence shown here is derived from an EMBL/GenBank/DDBJ whole genome shotgun (WGS) entry which is preliminary data.</text>
</comment>
<organism evidence="1 2">
    <name type="scientific">Ilyodon furcidens</name>
    <name type="common">goldbreast splitfin</name>
    <dbReference type="NCBI Taxonomy" id="33524"/>
    <lineage>
        <taxon>Eukaryota</taxon>
        <taxon>Metazoa</taxon>
        <taxon>Chordata</taxon>
        <taxon>Craniata</taxon>
        <taxon>Vertebrata</taxon>
        <taxon>Euteleostomi</taxon>
        <taxon>Actinopterygii</taxon>
        <taxon>Neopterygii</taxon>
        <taxon>Teleostei</taxon>
        <taxon>Neoteleostei</taxon>
        <taxon>Acanthomorphata</taxon>
        <taxon>Ovalentaria</taxon>
        <taxon>Atherinomorphae</taxon>
        <taxon>Cyprinodontiformes</taxon>
        <taxon>Goodeidae</taxon>
        <taxon>Ilyodon</taxon>
    </lineage>
</organism>
<name>A0ABV0TD40_9TELE</name>
<reference evidence="1 2" key="1">
    <citation type="submission" date="2021-06" db="EMBL/GenBank/DDBJ databases">
        <authorList>
            <person name="Palmer J.M."/>
        </authorList>
    </citation>
    <scope>NUCLEOTIDE SEQUENCE [LARGE SCALE GENOMIC DNA]</scope>
    <source>
        <strain evidence="2">if_2019</strain>
        <tissue evidence="1">Muscle</tissue>
    </source>
</reference>
<proteinExistence type="predicted"/>
<protein>
    <submittedName>
        <fullName evidence="1">Uncharacterized protein</fullName>
    </submittedName>
</protein>